<evidence type="ECO:0000256" key="3">
    <source>
        <dbReference type="ARBA" id="ARBA00023157"/>
    </source>
</evidence>
<sequence length="635" mass="71774">MLVTNTMTALVLMPLLFIGMDTAGAAVRPVISFSPNWNPIFSGESVTLTCNVTPTAQGNLEYSWYRGEHWISGDQDRVIQAASWSDRGNYQCQAGANERSEYFRLDVSYDYPLILQVPPTVYEGDLYEGDSLSLRCHSRSGFFTRNQVFYRDNKIIESPVSESVLHIGPVNITASGTYKCQKEICYNCYRTLSLYTSYRTISVSELFNTPQVSVNQYPWREGDPMTLTCDTKLSPRRATTELQFAFYRNGHNVQRFRSSNQYGVPSAQLEDSGNYTCEVQTPTGSVRKRSNVETVEIQELFSSPQIKVNPDQVTEGDHMTITCDTKLSPHRETTELQFVFYRNGHNVQGFNSSNQYGVPSAQLKDSGNYACEVQTPSGSVRKTSNVIHIHIQEFFSRPQIKHFPDPVTPGENMTITCDTKLSPHRETTELQFVFYRNGHNVQGFSSFNQYGVPSAQLEHSGNYTCEVQTPTGSVRKRSNVIHIQILDRSGTFMILVLALVLLVVFLITAAVLVFLFRHKLALLLFGQCQRPKTDSELNKPHNRMTQRGTNEDEVMPYQDPSKFSMVDSSPPEANEVLYTGICHTPKVSLIKNTQNDTLCVTYAVIQRDNNVNNHERQPNSEVDSAFSIYQNFGTK</sequence>
<dbReference type="SUPFAM" id="SSF48726">
    <property type="entry name" value="Immunoglobulin"/>
    <property type="match status" value="5"/>
</dbReference>
<dbReference type="InterPro" id="IPR050488">
    <property type="entry name" value="Ig_Fc_receptor"/>
</dbReference>
<keyword evidence="2" id="KW-0677">Repeat</keyword>
<evidence type="ECO:0000256" key="4">
    <source>
        <dbReference type="ARBA" id="ARBA00023319"/>
    </source>
</evidence>
<name>A0A8J1LMN5_XENLA</name>
<dbReference type="Gene3D" id="2.60.40.10">
    <property type="entry name" value="Immunoglobulins"/>
    <property type="match status" value="5"/>
</dbReference>
<proteinExistence type="predicted"/>
<dbReference type="PANTHER" id="PTHR11481:SF110">
    <property type="entry name" value="FC RECEPTOR-LIKE PROTEIN 3"/>
    <property type="match status" value="1"/>
</dbReference>
<accession>A0A8J1LMN5</accession>
<dbReference type="KEGG" id="xla:121397582"/>
<dbReference type="InterPro" id="IPR003598">
    <property type="entry name" value="Ig_sub2"/>
</dbReference>
<dbReference type="GeneID" id="121397582"/>
<organism evidence="9 11">
    <name type="scientific">Xenopus laevis</name>
    <name type="common">African clawed frog</name>
    <dbReference type="NCBI Taxonomy" id="8355"/>
    <lineage>
        <taxon>Eukaryota</taxon>
        <taxon>Metazoa</taxon>
        <taxon>Chordata</taxon>
        <taxon>Craniata</taxon>
        <taxon>Vertebrata</taxon>
        <taxon>Euteleostomi</taxon>
        <taxon>Amphibia</taxon>
        <taxon>Batrachia</taxon>
        <taxon>Anura</taxon>
        <taxon>Pipoidea</taxon>
        <taxon>Pipidae</taxon>
        <taxon>Xenopodinae</taxon>
        <taxon>Xenopus</taxon>
        <taxon>Xenopus</taxon>
    </lineage>
</organism>
<evidence type="ECO:0000256" key="5">
    <source>
        <dbReference type="SAM" id="MobiDB-lite"/>
    </source>
</evidence>
<reference evidence="10 11" key="1">
    <citation type="submission" date="2025-04" db="UniProtKB">
        <authorList>
            <consortium name="RefSeq"/>
        </authorList>
    </citation>
    <scope>IDENTIFICATION</scope>
    <source>
        <strain evidence="10 11">J_2021</strain>
        <tissue evidence="10 11">Erythrocytes</tissue>
    </source>
</reference>
<dbReference type="GO" id="GO:0009897">
    <property type="term" value="C:external side of plasma membrane"/>
    <property type="evidence" value="ECO:0000318"/>
    <property type="project" value="GO_Central"/>
</dbReference>
<dbReference type="GO" id="GO:0004888">
    <property type="term" value="F:transmembrane signaling receptor activity"/>
    <property type="evidence" value="ECO:0000318"/>
    <property type="project" value="GO_Central"/>
</dbReference>
<evidence type="ECO:0000256" key="2">
    <source>
        <dbReference type="ARBA" id="ARBA00022737"/>
    </source>
</evidence>
<feature type="chain" id="PRO_5044692427" evidence="7">
    <location>
        <begin position="26"/>
        <end position="635"/>
    </location>
</feature>
<dbReference type="RefSeq" id="XP_041430456.1">
    <property type="nucleotide sequence ID" value="XM_041574522.1"/>
</dbReference>
<keyword evidence="6" id="KW-0472">Membrane</keyword>
<gene>
    <name evidence="10 11" type="primary">LOC121397582</name>
</gene>
<dbReference type="InterPro" id="IPR013783">
    <property type="entry name" value="Ig-like_fold"/>
</dbReference>
<feature type="domain" description="Ig-like" evidence="8">
    <location>
        <begin position="112"/>
        <end position="202"/>
    </location>
</feature>
<evidence type="ECO:0000313" key="9">
    <source>
        <dbReference type="Proteomes" id="UP000186698"/>
    </source>
</evidence>
<dbReference type="SMART" id="SM00408">
    <property type="entry name" value="IGc2"/>
    <property type="match status" value="5"/>
</dbReference>
<dbReference type="AlphaFoldDB" id="A0A8J1LMN5"/>
<keyword evidence="6" id="KW-0812">Transmembrane</keyword>
<evidence type="ECO:0000256" key="6">
    <source>
        <dbReference type="SAM" id="Phobius"/>
    </source>
</evidence>
<feature type="signal peptide" evidence="7">
    <location>
        <begin position="1"/>
        <end position="25"/>
    </location>
</feature>
<evidence type="ECO:0000256" key="1">
    <source>
        <dbReference type="ARBA" id="ARBA00022729"/>
    </source>
</evidence>
<feature type="domain" description="Ig-like" evidence="8">
    <location>
        <begin position="29"/>
        <end position="108"/>
    </location>
</feature>
<keyword evidence="4" id="KW-0393">Immunoglobulin domain</keyword>
<feature type="transmembrane region" description="Helical" evidence="6">
    <location>
        <begin position="492"/>
        <end position="516"/>
    </location>
</feature>
<evidence type="ECO:0000313" key="10">
    <source>
        <dbReference type="RefSeq" id="XP_041430455.1"/>
    </source>
</evidence>
<keyword evidence="6" id="KW-1133">Transmembrane helix</keyword>
<dbReference type="InterPro" id="IPR003599">
    <property type="entry name" value="Ig_sub"/>
</dbReference>
<dbReference type="Proteomes" id="UP000186698">
    <property type="component" value="Chromosome 8S"/>
</dbReference>
<keyword evidence="1 7" id="KW-0732">Signal</keyword>
<evidence type="ECO:0000256" key="7">
    <source>
        <dbReference type="SAM" id="SignalP"/>
    </source>
</evidence>
<evidence type="ECO:0000259" key="8">
    <source>
        <dbReference type="PROSITE" id="PS50835"/>
    </source>
</evidence>
<feature type="domain" description="Ig-like" evidence="8">
    <location>
        <begin position="210"/>
        <end position="293"/>
    </location>
</feature>
<dbReference type="Pfam" id="PF13895">
    <property type="entry name" value="Ig_2"/>
    <property type="match status" value="4"/>
</dbReference>
<evidence type="ECO:0000313" key="11">
    <source>
        <dbReference type="RefSeq" id="XP_041430456.1"/>
    </source>
</evidence>
<feature type="domain" description="Ig-like" evidence="8">
    <location>
        <begin position="304"/>
        <end position="387"/>
    </location>
</feature>
<dbReference type="OrthoDB" id="9448246at2759"/>
<dbReference type="FunFam" id="2.60.40.10:FF:000651">
    <property type="entry name" value="Fc receptor like 1"/>
    <property type="match status" value="3"/>
</dbReference>
<dbReference type="InterPro" id="IPR007110">
    <property type="entry name" value="Ig-like_dom"/>
</dbReference>
<dbReference type="GO" id="GO:0007166">
    <property type="term" value="P:cell surface receptor signaling pathway"/>
    <property type="evidence" value="ECO:0000318"/>
    <property type="project" value="GO_Central"/>
</dbReference>
<dbReference type="PROSITE" id="PS50835">
    <property type="entry name" value="IG_LIKE"/>
    <property type="match status" value="5"/>
</dbReference>
<dbReference type="PANTHER" id="PTHR11481">
    <property type="entry name" value="IMMUNOGLOBULIN FC RECEPTOR"/>
    <property type="match status" value="1"/>
</dbReference>
<dbReference type="SMART" id="SM00409">
    <property type="entry name" value="IG"/>
    <property type="match status" value="5"/>
</dbReference>
<keyword evidence="3" id="KW-1015">Disulfide bond</keyword>
<feature type="region of interest" description="Disordered" evidence="5">
    <location>
        <begin position="534"/>
        <end position="554"/>
    </location>
</feature>
<dbReference type="GO" id="GO:0006955">
    <property type="term" value="P:immune response"/>
    <property type="evidence" value="ECO:0000318"/>
    <property type="project" value="GO_Central"/>
</dbReference>
<keyword evidence="9" id="KW-1185">Reference proteome</keyword>
<protein>
    <submittedName>
        <fullName evidence="10 11">Fc receptor-like protein 5</fullName>
    </submittedName>
</protein>
<dbReference type="RefSeq" id="XP_041430455.1">
    <property type="nucleotide sequence ID" value="XM_041574521.1"/>
</dbReference>
<feature type="domain" description="Ig-like" evidence="8">
    <location>
        <begin position="398"/>
        <end position="481"/>
    </location>
</feature>
<dbReference type="InterPro" id="IPR036179">
    <property type="entry name" value="Ig-like_dom_sf"/>
</dbReference>